<feature type="domain" description="AAA+ ATPase" evidence="8">
    <location>
        <begin position="49"/>
        <end position="325"/>
    </location>
</feature>
<sequence length="436" mass="48170">MTDLTPREIVSELDRFIIGQKDAKRAVAVALRNRWRRKQLGDDLRDEVYPKNILMIGPTGVGKTEISRRLAKLARAPFIKVEATKFTEVGYVGRDVEQIIRDLIEAAINETREYMREDVRAKALQAAEDRVITAVAGTDARDSTREMFRKKLSAGDLDDTIIELELTDNANPLGGFEIPGQPAGGMGGMMNLGDLFGKAMGGRKIKKRMTVAESYEALLADEADKLLDDETVTKAALESVEQNGIVFLDEIDKVCARADARGADVSREGVQRDLLPLIEGTTVSTKYGPIKTDHILFIASGAFHVAKPSDLLPELQGRLPIRVELRALTEEDFVRILTETDNALTLQYSALMKTEDVTVTFAEDGIAALAKIAAEVNESIENIGARRLYTVIERVFEDLSFNAPDRAGDKIEVDAAFVEEHLGELSRSTDISRYVL</sequence>
<dbReference type="SMART" id="SM01086">
    <property type="entry name" value="ClpB_D2-small"/>
    <property type="match status" value="1"/>
</dbReference>
<dbReference type="EMBL" id="FOIZ01000002">
    <property type="protein sequence ID" value="SEW43283.1"/>
    <property type="molecule type" value="Genomic_DNA"/>
</dbReference>
<evidence type="ECO:0000256" key="6">
    <source>
        <dbReference type="ARBA" id="ARBA00023186"/>
    </source>
</evidence>
<dbReference type="GO" id="GO:0016887">
    <property type="term" value="F:ATP hydrolysis activity"/>
    <property type="evidence" value="ECO:0007669"/>
    <property type="project" value="InterPro"/>
</dbReference>
<dbReference type="NCBIfam" id="TIGR00390">
    <property type="entry name" value="hslU"/>
    <property type="match status" value="1"/>
</dbReference>
<dbReference type="Proteomes" id="UP000199167">
    <property type="component" value="Unassembled WGS sequence"/>
</dbReference>
<keyword evidence="3 7" id="KW-0963">Cytoplasm</keyword>
<dbReference type="InterPro" id="IPR003959">
    <property type="entry name" value="ATPase_AAA_core"/>
</dbReference>
<dbReference type="GO" id="GO:0036402">
    <property type="term" value="F:proteasome-activating activity"/>
    <property type="evidence" value="ECO:0007669"/>
    <property type="project" value="UniProtKB-UniRule"/>
</dbReference>
<gene>
    <name evidence="7" type="primary">hslU</name>
    <name evidence="10" type="ORF">SAMN04488515_3056</name>
</gene>
<organism evidence="10 11">
    <name type="scientific">Cognatiyoonia koreensis</name>
    <dbReference type="NCBI Taxonomy" id="364200"/>
    <lineage>
        <taxon>Bacteria</taxon>
        <taxon>Pseudomonadati</taxon>
        <taxon>Pseudomonadota</taxon>
        <taxon>Alphaproteobacteria</taxon>
        <taxon>Rhodobacterales</taxon>
        <taxon>Paracoccaceae</taxon>
        <taxon>Cognatiyoonia</taxon>
    </lineage>
</organism>
<dbReference type="GO" id="GO:0043335">
    <property type="term" value="P:protein unfolding"/>
    <property type="evidence" value="ECO:0007669"/>
    <property type="project" value="UniProtKB-UniRule"/>
</dbReference>
<feature type="binding site" evidence="7">
    <location>
        <position position="18"/>
    </location>
    <ligand>
        <name>ATP</name>
        <dbReference type="ChEBI" id="CHEBI:30616"/>
    </ligand>
</feature>
<evidence type="ECO:0000256" key="1">
    <source>
        <dbReference type="ARBA" id="ARBA00004496"/>
    </source>
</evidence>
<dbReference type="SMART" id="SM00382">
    <property type="entry name" value="AAA"/>
    <property type="match status" value="1"/>
</dbReference>
<feature type="binding site" evidence="7">
    <location>
        <position position="386"/>
    </location>
    <ligand>
        <name>ATP</name>
        <dbReference type="ChEBI" id="CHEBI:30616"/>
    </ligand>
</feature>
<dbReference type="AlphaFoldDB" id="A0A1I0RPV9"/>
<evidence type="ECO:0000259" key="8">
    <source>
        <dbReference type="SMART" id="SM00382"/>
    </source>
</evidence>
<feature type="domain" description="Clp ATPase C-terminal" evidence="9">
    <location>
        <begin position="328"/>
        <end position="424"/>
    </location>
</feature>
<comment type="similarity">
    <text evidence="2 7">Belongs to the ClpX chaperone family. HslU subfamily.</text>
</comment>
<dbReference type="PANTHER" id="PTHR48102:SF3">
    <property type="entry name" value="ATP-DEPENDENT PROTEASE ATPASE SUBUNIT HSLU"/>
    <property type="match status" value="1"/>
</dbReference>
<dbReference type="HAMAP" id="MF_00249">
    <property type="entry name" value="HslU"/>
    <property type="match status" value="1"/>
</dbReference>
<comment type="subcellular location">
    <subcellularLocation>
        <location evidence="1 7">Cytoplasm</location>
    </subcellularLocation>
</comment>
<dbReference type="InterPro" id="IPR003593">
    <property type="entry name" value="AAA+_ATPase"/>
</dbReference>
<dbReference type="FunFam" id="3.40.50.300:FF:000213">
    <property type="entry name" value="ATP-dependent protease ATPase subunit HslU"/>
    <property type="match status" value="1"/>
</dbReference>
<dbReference type="OrthoDB" id="9804062at2"/>
<keyword evidence="5 7" id="KW-0067">ATP-binding</keyword>
<dbReference type="FunFam" id="3.40.50.300:FF:000220">
    <property type="entry name" value="ATP-dependent protease ATPase subunit HslU"/>
    <property type="match status" value="1"/>
</dbReference>
<keyword evidence="11" id="KW-1185">Reference proteome</keyword>
<name>A0A1I0RPV9_9RHOB</name>
<evidence type="ECO:0000313" key="10">
    <source>
        <dbReference type="EMBL" id="SEW43283.1"/>
    </source>
</evidence>
<dbReference type="Pfam" id="PF00004">
    <property type="entry name" value="AAA"/>
    <property type="match status" value="1"/>
</dbReference>
<dbReference type="Gene3D" id="3.40.50.300">
    <property type="entry name" value="P-loop containing nucleotide triphosphate hydrolases"/>
    <property type="match status" value="2"/>
</dbReference>
<dbReference type="Gene3D" id="1.10.8.60">
    <property type="match status" value="1"/>
</dbReference>
<dbReference type="STRING" id="364200.SAMN04488515_3056"/>
<protein>
    <recommendedName>
        <fullName evidence="7">ATP-dependent protease ATPase subunit HslU</fullName>
    </recommendedName>
    <alternativeName>
        <fullName evidence="7">Unfoldase HslU</fullName>
    </alternativeName>
</protein>
<dbReference type="NCBIfam" id="NF003544">
    <property type="entry name" value="PRK05201.1"/>
    <property type="match status" value="1"/>
</dbReference>
<dbReference type="InterPro" id="IPR027417">
    <property type="entry name" value="P-loop_NTPase"/>
</dbReference>
<keyword evidence="4 7" id="KW-0547">Nucleotide-binding</keyword>
<evidence type="ECO:0000259" key="9">
    <source>
        <dbReference type="SMART" id="SM01086"/>
    </source>
</evidence>
<keyword evidence="10" id="KW-0378">Hydrolase</keyword>
<comment type="subunit">
    <text evidence="7">A double ring-shaped homohexamer of HslV is capped on each side by a ring-shaped HslU homohexamer. The assembly of the HslU/HslV complex is dependent on binding of ATP.</text>
</comment>
<dbReference type="GO" id="GO:0009376">
    <property type="term" value="C:HslUV protease complex"/>
    <property type="evidence" value="ECO:0007669"/>
    <property type="project" value="UniProtKB-UniRule"/>
</dbReference>
<dbReference type="SUPFAM" id="SSF52540">
    <property type="entry name" value="P-loop containing nucleoside triphosphate hydrolases"/>
    <property type="match status" value="1"/>
</dbReference>
<dbReference type="CDD" id="cd19498">
    <property type="entry name" value="RecA-like_HslU"/>
    <property type="match status" value="1"/>
</dbReference>
<evidence type="ECO:0000256" key="5">
    <source>
        <dbReference type="ARBA" id="ARBA00022840"/>
    </source>
</evidence>
<keyword evidence="6 7" id="KW-0143">Chaperone</keyword>
<dbReference type="InterPro" id="IPR019489">
    <property type="entry name" value="Clp_ATPase_C"/>
</dbReference>
<proteinExistence type="inferred from homology"/>
<dbReference type="RefSeq" id="WP_089996597.1">
    <property type="nucleotide sequence ID" value="NZ_FOIZ01000002.1"/>
</dbReference>
<evidence type="ECO:0000256" key="4">
    <source>
        <dbReference type="ARBA" id="ARBA00022741"/>
    </source>
</evidence>
<dbReference type="GO" id="GO:0008233">
    <property type="term" value="F:peptidase activity"/>
    <property type="evidence" value="ECO:0007669"/>
    <property type="project" value="UniProtKB-KW"/>
</dbReference>
<dbReference type="InterPro" id="IPR004491">
    <property type="entry name" value="HslU"/>
</dbReference>
<evidence type="ECO:0000256" key="7">
    <source>
        <dbReference type="HAMAP-Rule" id="MF_00249"/>
    </source>
</evidence>
<keyword evidence="10" id="KW-0645">Protease</keyword>
<dbReference type="GO" id="GO:0005524">
    <property type="term" value="F:ATP binding"/>
    <property type="evidence" value="ECO:0007669"/>
    <property type="project" value="UniProtKB-UniRule"/>
</dbReference>
<accession>A0A1I0RPV9</accession>
<evidence type="ECO:0000256" key="3">
    <source>
        <dbReference type="ARBA" id="ARBA00022490"/>
    </source>
</evidence>
<feature type="binding site" evidence="7">
    <location>
        <position position="314"/>
    </location>
    <ligand>
        <name>ATP</name>
        <dbReference type="ChEBI" id="CHEBI:30616"/>
    </ligand>
</feature>
<feature type="binding site" evidence="7">
    <location>
        <begin position="60"/>
        <end position="65"/>
    </location>
    <ligand>
        <name>ATP</name>
        <dbReference type="ChEBI" id="CHEBI:30616"/>
    </ligand>
</feature>
<reference evidence="10 11" key="1">
    <citation type="submission" date="2016-10" db="EMBL/GenBank/DDBJ databases">
        <authorList>
            <person name="de Groot N.N."/>
        </authorList>
    </citation>
    <scope>NUCLEOTIDE SEQUENCE [LARGE SCALE GENOMIC DNA]</scope>
    <source>
        <strain evidence="10 11">DSM 17925</strain>
    </source>
</reference>
<comment type="function">
    <text evidence="7">ATPase subunit of a proteasome-like degradation complex; this subunit has chaperone activity. The binding of ATP and its subsequent hydrolysis by HslU are essential for unfolding of protein substrates subsequently hydrolyzed by HslV. HslU recognizes the N-terminal part of its protein substrates and unfolds these before they are guided to HslV for hydrolysis.</text>
</comment>
<dbReference type="Pfam" id="PF07724">
    <property type="entry name" value="AAA_2"/>
    <property type="match status" value="1"/>
</dbReference>
<dbReference type="InterPro" id="IPR050052">
    <property type="entry name" value="ATP-dep_Clp_protease_ClpX"/>
</dbReference>
<evidence type="ECO:0000256" key="2">
    <source>
        <dbReference type="ARBA" id="ARBA00009771"/>
    </source>
</evidence>
<dbReference type="PANTHER" id="PTHR48102">
    <property type="entry name" value="ATP-DEPENDENT CLP PROTEASE ATP-BINDING SUBUNIT CLPX-LIKE, MITOCHONDRIAL-RELATED"/>
    <property type="match status" value="1"/>
</dbReference>
<feature type="binding site" evidence="7">
    <location>
        <position position="249"/>
    </location>
    <ligand>
        <name>ATP</name>
        <dbReference type="ChEBI" id="CHEBI:30616"/>
    </ligand>
</feature>
<evidence type="ECO:0000313" key="11">
    <source>
        <dbReference type="Proteomes" id="UP000199167"/>
    </source>
</evidence>